<dbReference type="Proteomes" id="UP000037729">
    <property type="component" value="Unassembled WGS sequence"/>
</dbReference>
<dbReference type="EMBL" id="LIUF01000001">
    <property type="protein sequence ID" value="KOX95153.1"/>
    <property type="molecule type" value="Genomic_DNA"/>
</dbReference>
<dbReference type="OrthoDB" id="201951at2157"/>
<comment type="similarity">
    <text evidence="1">Belongs to the transferase hexapeptide repeat family.</text>
</comment>
<dbReference type="PROSITE" id="PS00101">
    <property type="entry name" value="HEXAPEP_TRANSFERASES"/>
    <property type="match status" value="1"/>
</dbReference>
<gene>
    <name evidence="3" type="ORF">AMS69_04690</name>
    <name evidence="4" type="ORF">GOC83_01705</name>
</gene>
<organism evidence="3 5">
    <name type="scientific">Haloarcula rubripromontorii</name>
    <dbReference type="NCBI Taxonomy" id="1705562"/>
    <lineage>
        <taxon>Archaea</taxon>
        <taxon>Methanobacteriati</taxon>
        <taxon>Methanobacteriota</taxon>
        <taxon>Stenosarchaea group</taxon>
        <taxon>Halobacteria</taxon>
        <taxon>Halobacteriales</taxon>
        <taxon>Haloarculaceae</taxon>
        <taxon>Haloarcula</taxon>
    </lineage>
</organism>
<reference evidence="4" key="2">
    <citation type="submission" date="2019-12" db="EMBL/GenBank/DDBJ databases">
        <title>The whole-genome sequencing of Haloarcula japonica strain pws8.</title>
        <authorList>
            <person name="Verma D.K."/>
            <person name="Gopal K."/>
            <person name="Prasad E.S."/>
        </authorList>
    </citation>
    <scope>NUCLEOTIDE SEQUENCE</scope>
    <source>
        <strain evidence="4">Pws8</strain>
    </source>
</reference>
<protein>
    <submittedName>
        <fullName evidence="4">Acyltransferase</fullName>
    </submittedName>
</protein>
<dbReference type="RefSeq" id="WP_053966907.1">
    <property type="nucleotide sequence ID" value="NZ_JAWJXX010000021.1"/>
</dbReference>
<dbReference type="CDD" id="cd04647">
    <property type="entry name" value="LbH_MAT_like"/>
    <property type="match status" value="1"/>
</dbReference>
<keyword evidence="2 4" id="KW-0808">Transferase</keyword>
<dbReference type="Pfam" id="PF00132">
    <property type="entry name" value="Hexapep"/>
    <property type="match status" value="1"/>
</dbReference>
<accession>A0A0N0UA10</accession>
<name>A0A0N0UA10_9EURY</name>
<comment type="caution">
    <text evidence="3">The sequence shown here is derived from an EMBL/GenBank/DDBJ whole genome shotgun (WGS) entry which is preliminary data.</text>
</comment>
<dbReference type="GO" id="GO:0008374">
    <property type="term" value="F:O-acyltransferase activity"/>
    <property type="evidence" value="ECO:0007669"/>
    <property type="project" value="TreeGrafter"/>
</dbReference>
<dbReference type="InterPro" id="IPR011004">
    <property type="entry name" value="Trimer_LpxA-like_sf"/>
</dbReference>
<sequence length="151" mass="15835">MAVHDTAQIENATLGTVEIREYVTIHDADIDDGVQIYERASIKKATIHGPTDVNANTYIENATVGESVQIGPNASIVGVTHDLTDTGMEFQNDTFDEIVIENGAFVGAGAVVLPGVTVGENAVVGAGTTVAEDVPPETVVRSATETVRRSL</sequence>
<evidence type="ECO:0000313" key="4">
    <source>
        <dbReference type="EMBL" id="NLV04855.1"/>
    </source>
</evidence>
<dbReference type="InterPro" id="IPR018357">
    <property type="entry name" value="Hexapep_transf_CS"/>
</dbReference>
<dbReference type="InterPro" id="IPR051159">
    <property type="entry name" value="Hexapeptide_acetyltransf"/>
</dbReference>
<keyword evidence="4" id="KW-0012">Acyltransferase</keyword>
<dbReference type="PATRIC" id="fig|1705562.3.peg.1916"/>
<dbReference type="EMBL" id="WOWB01000001">
    <property type="protein sequence ID" value="NLV04855.1"/>
    <property type="molecule type" value="Genomic_DNA"/>
</dbReference>
<keyword evidence="5" id="KW-1185">Reference proteome</keyword>
<dbReference type="AlphaFoldDB" id="A0A0N0UA10"/>
<dbReference type="SUPFAM" id="SSF51161">
    <property type="entry name" value="Trimeric LpxA-like enzymes"/>
    <property type="match status" value="1"/>
</dbReference>
<dbReference type="PANTHER" id="PTHR23416">
    <property type="entry name" value="SIALIC ACID SYNTHASE-RELATED"/>
    <property type="match status" value="1"/>
</dbReference>
<dbReference type="Gene3D" id="2.160.10.10">
    <property type="entry name" value="Hexapeptide repeat proteins"/>
    <property type="match status" value="1"/>
</dbReference>
<evidence type="ECO:0000256" key="2">
    <source>
        <dbReference type="ARBA" id="ARBA00022679"/>
    </source>
</evidence>
<dbReference type="Proteomes" id="UP000610611">
    <property type="component" value="Unassembled WGS sequence"/>
</dbReference>
<proteinExistence type="inferred from homology"/>
<dbReference type="PANTHER" id="PTHR23416:SF23">
    <property type="entry name" value="ACETYLTRANSFERASE C18B11.09C-RELATED"/>
    <property type="match status" value="1"/>
</dbReference>
<dbReference type="STRING" id="1705562.AMS69_04690"/>
<evidence type="ECO:0000256" key="1">
    <source>
        <dbReference type="ARBA" id="ARBA00007274"/>
    </source>
</evidence>
<evidence type="ECO:0000313" key="3">
    <source>
        <dbReference type="EMBL" id="KOX95153.1"/>
    </source>
</evidence>
<evidence type="ECO:0000313" key="5">
    <source>
        <dbReference type="Proteomes" id="UP000037729"/>
    </source>
</evidence>
<reference evidence="3 5" key="1">
    <citation type="submission" date="2015-08" db="EMBL/GenBank/DDBJ databases">
        <title>Genomes of Isolates from Cabo Rojo, PR.</title>
        <authorList>
            <person name="Sanchez-Nieves R.L."/>
            <person name="Montalvo-Rodriguez R."/>
        </authorList>
    </citation>
    <scope>NUCLEOTIDE SEQUENCE [LARGE SCALE GENOMIC DNA]</scope>
    <source>
        <strain evidence="3 5">SL3</strain>
    </source>
</reference>
<dbReference type="InterPro" id="IPR001451">
    <property type="entry name" value="Hexapep"/>
</dbReference>